<sequence>MKGRRGRDGEDEERIKIPFVPGALPQTRAKHPGYSAVGLVGAEVKERHPAHPSDCHPSKPRTPCALEMAAVTPWVSQCVTPHKTAQTKEQELPAK</sequence>
<reference evidence="1 2" key="1">
    <citation type="submission" date="2018-10" db="EMBL/GenBank/DDBJ databases">
        <authorList>
            <person name="Ekblom R."/>
            <person name="Jareborg N."/>
        </authorList>
    </citation>
    <scope>NUCLEOTIDE SEQUENCE [LARGE SCALE GENOMIC DNA]</scope>
    <source>
        <tissue evidence="1">Muscle</tissue>
    </source>
</reference>
<dbReference type="AlphaFoldDB" id="A0A9X9Q8F2"/>
<evidence type="ECO:0000313" key="1">
    <source>
        <dbReference type="EMBL" id="VCX39098.1"/>
    </source>
</evidence>
<comment type="caution">
    <text evidence="1">The sequence shown here is derived from an EMBL/GenBank/DDBJ whole genome shotgun (WGS) entry which is preliminary data.</text>
</comment>
<dbReference type="EMBL" id="CYRY02044241">
    <property type="protein sequence ID" value="VCX39098.1"/>
    <property type="molecule type" value="Genomic_DNA"/>
</dbReference>
<name>A0A9X9Q8F2_GULGU</name>
<protein>
    <submittedName>
        <fullName evidence="1">Uncharacterized protein</fullName>
    </submittedName>
</protein>
<organism evidence="1 2">
    <name type="scientific">Gulo gulo</name>
    <name type="common">Wolverine</name>
    <name type="synonym">Gluton</name>
    <dbReference type="NCBI Taxonomy" id="48420"/>
    <lineage>
        <taxon>Eukaryota</taxon>
        <taxon>Metazoa</taxon>
        <taxon>Chordata</taxon>
        <taxon>Craniata</taxon>
        <taxon>Vertebrata</taxon>
        <taxon>Euteleostomi</taxon>
        <taxon>Mammalia</taxon>
        <taxon>Eutheria</taxon>
        <taxon>Laurasiatheria</taxon>
        <taxon>Carnivora</taxon>
        <taxon>Caniformia</taxon>
        <taxon>Musteloidea</taxon>
        <taxon>Mustelidae</taxon>
        <taxon>Guloninae</taxon>
        <taxon>Gulo</taxon>
    </lineage>
</organism>
<evidence type="ECO:0000313" key="2">
    <source>
        <dbReference type="Proteomes" id="UP000269945"/>
    </source>
</evidence>
<accession>A0A9X9Q8F2</accession>
<gene>
    <name evidence="1" type="ORF">BN2614_LOCUS11</name>
</gene>
<proteinExistence type="predicted"/>
<keyword evidence="2" id="KW-1185">Reference proteome</keyword>
<dbReference type="Proteomes" id="UP000269945">
    <property type="component" value="Unassembled WGS sequence"/>
</dbReference>